<evidence type="ECO:0000313" key="1">
    <source>
        <dbReference type="EMBL" id="MED3562305.1"/>
    </source>
</evidence>
<dbReference type="EMBL" id="JARMQG010000084">
    <property type="protein sequence ID" value="MED3562305.1"/>
    <property type="molecule type" value="Genomic_DNA"/>
</dbReference>
<gene>
    <name evidence="1" type="ORF">P4447_07540</name>
</gene>
<evidence type="ECO:0000313" key="2">
    <source>
        <dbReference type="Proteomes" id="UP001330749"/>
    </source>
</evidence>
<organism evidence="1 2">
    <name type="scientific">Bacillus xiapuensis</name>
    <dbReference type="NCBI Taxonomy" id="2014075"/>
    <lineage>
        <taxon>Bacteria</taxon>
        <taxon>Bacillati</taxon>
        <taxon>Bacillota</taxon>
        <taxon>Bacilli</taxon>
        <taxon>Bacillales</taxon>
        <taxon>Bacillaceae</taxon>
        <taxon>Bacillus</taxon>
    </lineage>
</organism>
<proteinExistence type="predicted"/>
<dbReference type="Proteomes" id="UP001330749">
    <property type="component" value="Unassembled WGS sequence"/>
</dbReference>
<reference evidence="1 2" key="1">
    <citation type="submission" date="2023-03" db="EMBL/GenBank/DDBJ databases">
        <title>Bacillus Genome Sequencing.</title>
        <authorList>
            <person name="Dunlap C."/>
        </authorList>
    </citation>
    <scope>NUCLEOTIDE SEQUENCE [LARGE SCALE GENOMIC DNA]</scope>
    <source>
        <strain evidence="1 2">B-14544</strain>
    </source>
</reference>
<keyword evidence="2" id="KW-1185">Reference proteome</keyword>
<dbReference type="RefSeq" id="WP_327967209.1">
    <property type="nucleotide sequence ID" value="NZ_JARMQG010000084.1"/>
</dbReference>
<sequence length="145" mass="16995">MTVATKQEKTFLVKVLQQSLKWSESQLRSFTEDSLNEIYEYLLDGYVIAKAKTNNSHMYNIYITIPKVIRDYMGINKSEWVDILVNLHKKEIVLDRNKENRIKIKNKGIYLPYKLAEKNLLKANDDTAVIAKGDKIILKSFTYFQ</sequence>
<protein>
    <submittedName>
        <fullName evidence="1">Uncharacterized protein</fullName>
    </submittedName>
</protein>
<accession>A0ABU6N7V7</accession>
<name>A0ABU6N7V7_9BACI</name>
<comment type="caution">
    <text evidence="1">The sequence shown here is derived from an EMBL/GenBank/DDBJ whole genome shotgun (WGS) entry which is preliminary data.</text>
</comment>